<feature type="region of interest" description="Disordered" evidence="2">
    <location>
        <begin position="29"/>
        <end position="148"/>
    </location>
</feature>
<evidence type="ECO:0000256" key="2">
    <source>
        <dbReference type="SAM" id="MobiDB-lite"/>
    </source>
</evidence>
<dbReference type="GO" id="GO:0005737">
    <property type="term" value="C:cytoplasm"/>
    <property type="evidence" value="ECO:0007669"/>
    <property type="project" value="TreeGrafter"/>
</dbReference>
<name>A0A7K7ND73_HALAL</name>
<dbReference type="OrthoDB" id="2192561at2759"/>
<evidence type="ECO:0000313" key="3">
    <source>
        <dbReference type="EMBL" id="NWZ53239.1"/>
    </source>
</evidence>
<dbReference type="GO" id="GO:0006364">
    <property type="term" value="P:rRNA processing"/>
    <property type="evidence" value="ECO:0007669"/>
    <property type="project" value="TreeGrafter"/>
</dbReference>
<comment type="caution">
    <text evidence="3">The sequence shown here is derived from an EMBL/GenBank/DDBJ whole genome shotgun (WGS) entry which is preliminary data.</text>
</comment>
<evidence type="ECO:0000313" key="4">
    <source>
        <dbReference type="Proteomes" id="UP000585422"/>
    </source>
</evidence>
<protein>
    <submittedName>
        <fullName evidence="3">BYST protein</fullName>
    </submittedName>
</protein>
<dbReference type="Pfam" id="PF05291">
    <property type="entry name" value="Bystin"/>
    <property type="match status" value="1"/>
</dbReference>
<organism evidence="3 4">
    <name type="scientific">Haliaeetus albicilla</name>
    <name type="common">White-tailed sea-eagle</name>
    <name type="synonym">Falco albicilla</name>
    <dbReference type="NCBI Taxonomy" id="8969"/>
    <lineage>
        <taxon>Eukaryota</taxon>
        <taxon>Metazoa</taxon>
        <taxon>Chordata</taxon>
        <taxon>Craniata</taxon>
        <taxon>Vertebrata</taxon>
        <taxon>Euteleostomi</taxon>
        <taxon>Archelosauria</taxon>
        <taxon>Archosauria</taxon>
        <taxon>Dinosauria</taxon>
        <taxon>Saurischia</taxon>
        <taxon>Theropoda</taxon>
        <taxon>Coelurosauria</taxon>
        <taxon>Aves</taxon>
        <taxon>Neognathae</taxon>
        <taxon>Neoaves</taxon>
        <taxon>Telluraves</taxon>
        <taxon>Accipitrimorphae</taxon>
        <taxon>Accipitriformes</taxon>
        <taxon>Accipitridae</taxon>
        <taxon>Accipitrinae</taxon>
        <taxon>Haliaeetus</taxon>
    </lineage>
</organism>
<accession>A0A7K7ND73</accession>
<proteinExistence type="inferred from homology"/>
<feature type="region of interest" description="Disordered" evidence="2">
    <location>
        <begin position="1"/>
        <end position="20"/>
    </location>
</feature>
<dbReference type="GO" id="GO:0030688">
    <property type="term" value="C:preribosome, small subunit precursor"/>
    <property type="evidence" value="ECO:0007669"/>
    <property type="project" value="TreeGrafter"/>
</dbReference>
<dbReference type="InterPro" id="IPR007955">
    <property type="entry name" value="Bystin"/>
</dbReference>
<dbReference type="PANTHER" id="PTHR12821">
    <property type="entry name" value="BYSTIN"/>
    <property type="match status" value="1"/>
</dbReference>
<feature type="compositionally biased region" description="Pro residues" evidence="2">
    <location>
        <begin position="99"/>
        <end position="109"/>
    </location>
</feature>
<dbReference type="PANTHER" id="PTHR12821:SF0">
    <property type="entry name" value="BYSTIN"/>
    <property type="match status" value="1"/>
</dbReference>
<comment type="similarity">
    <text evidence="1">Belongs to the bystin family.</text>
</comment>
<reference evidence="3 4" key="1">
    <citation type="submission" date="2019-09" db="EMBL/GenBank/DDBJ databases">
        <title>Bird 10,000 Genomes (B10K) Project - Family phase.</title>
        <authorList>
            <person name="Zhang G."/>
        </authorList>
    </citation>
    <scope>NUCLEOTIDE SEQUENCE [LARGE SCALE GENOMIC DNA]</scope>
    <source>
        <strain evidence="3">OUT-0040</strain>
        <tissue evidence="3">Blood</tissue>
    </source>
</reference>
<dbReference type="GO" id="GO:0030515">
    <property type="term" value="F:snoRNA binding"/>
    <property type="evidence" value="ECO:0007669"/>
    <property type="project" value="TreeGrafter"/>
</dbReference>
<dbReference type="Proteomes" id="UP000585422">
    <property type="component" value="Unassembled WGS sequence"/>
</dbReference>
<dbReference type="GO" id="GO:0005730">
    <property type="term" value="C:nucleolus"/>
    <property type="evidence" value="ECO:0007669"/>
    <property type="project" value="TreeGrafter"/>
</dbReference>
<feature type="non-terminal residue" evidence="3">
    <location>
        <position position="474"/>
    </location>
</feature>
<gene>
    <name evidence="3" type="primary">Bysl</name>
    <name evidence="3" type="ORF">HALALB_R09067</name>
</gene>
<dbReference type="EMBL" id="VZSQ01000094">
    <property type="protein sequence ID" value="NWZ53239.1"/>
    <property type="molecule type" value="Genomic_DNA"/>
</dbReference>
<dbReference type="AlphaFoldDB" id="A0A7K7ND73"/>
<sequence>DPATMPKARRTRGPGPGSMLPLAEQILQEAAPRPTVRGKGCGGQAEAKEEEEEEGYVDARLSRRILEQARRQQEELEAEHGPGAPAAPRQRSTALGETPPGPPVRPQPFPGRRRVRGSASVSPFAGPAVPGSDSEDDEEWPSLEKAAAAGRSGEYCGEVVVDPEDEKAIEMFMNKNPPLRRTLADIIMEKITEKQTEVETALSELSGCPMPQLDPRVLEVYRGVREVLSKYRSGKLPKAFKIIPALSNWEQILYITEPETWTAAAMYQATRIFSSNLKERMAQRFYNLVLLPRVRDDIAEYKRLNFHLYMALKKALFKPAAWFKGILIPLCESGTCTLREAIIIGSILTKCSIPVLHSSAAMLKIAEMQYSGANSIFLRLLIDKKYALPFRVVDALVFHFLAFRTDQRVLPVLWHQSFLAFAQRYKEDLSSEQKEALLELLKFHSHPQISPEIRRELVNSKTRDVEGQQPVAME</sequence>
<feature type="compositionally biased region" description="Basic and acidic residues" evidence="2">
    <location>
        <begin position="60"/>
        <end position="80"/>
    </location>
</feature>
<feature type="non-terminal residue" evidence="3">
    <location>
        <position position="1"/>
    </location>
</feature>
<keyword evidence="4" id="KW-1185">Reference proteome</keyword>
<evidence type="ECO:0000256" key="1">
    <source>
        <dbReference type="ARBA" id="ARBA00007114"/>
    </source>
</evidence>